<dbReference type="Proteomes" id="UP001497525">
    <property type="component" value="Unassembled WGS sequence"/>
</dbReference>
<accession>A0AAV2U187</accession>
<dbReference type="PANTHER" id="PTHR31296">
    <property type="entry name" value="UPF0565 PROTEIN C2ORF69"/>
    <property type="match status" value="1"/>
</dbReference>
<gene>
    <name evidence="1" type="ORF">CDAUBV1_LOCUS16433</name>
</gene>
<dbReference type="InterPro" id="IPR018881">
    <property type="entry name" value="C2orf69_mit"/>
</dbReference>
<organism evidence="1 2">
    <name type="scientific">Calicophoron daubneyi</name>
    <name type="common">Rumen fluke</name>
    <name type="synonym">Paramphistomum daubneyi</name>
    <dbReference type="NCBI Taxonomy" id="300641"/>
    <lineage>
        <taxon>Eukaryota</taxon>
        <taxon>Metazoa</taxon>
        <taxon>Spiralia</taxon>
        <taxon>Lophotrochozoa</taxon>
        <taxon>Platyhelminthes</taxon>
        <taxon>Trematoda</taxon>
        <taxon>Digenea</taxon>
        <taxon>Plagiorchiida</taxon>
        <taxon>Pronocephalata</taxon>
        <taxon>Paramphistomoidea</taxon>
        <taxon>Paramphistomidae</taxon>
        <taxon>Calicophoron</taxon>
    </lineage>
</organism>
<comment type="caution">
    <text evidence="1">The sequence shown here is derived from an EMBL/GenBank/DDBJ whole genome shotgun (WGS) entry which is preliminary data.</text>
</comment>
<protein>
    <submittedName>
        <fullName evidence="1">Uncharacterized protein</fullName>
    </submittedName>
</protein>
<sequence length="321" mass="36426">MRLNRALLSNLLNICRFCSELMIASHPSTIVLEGCTGRGDQTNDVIFTGCPGKPSLNIVYFGGDVQDLSRAMKVHAEGLKFIHWNLEQTGRLLFDRFSACSTLSNPHVWIIRPSHYVHKVFACYSYFLPFDSHGIPLFDGVGKNIVALDHLTQVLSSAVSKLKEQNDKLQPSFLCAPLYLIGFSKGCCVLTTIFYELSTCAGVSSDKFHSCQLSSPLLSVLQRLCRMYWLDGGHSGGEHQWPIFEKHLSAIDTEHCPEIFVYATPYQVMDTERPWKAREFYLFLGLLKKYNLPHRHDILFGDQKKSDLESHFNILKSFPIE</sequence>
<name>A0AAV2U187_CALDB</name>
<proteinExistence type="predicted"/>
<dbReference type="GO" id="GO:0005739">
    <property type="term" value="C:mitochondrion"/>
    <property type="evidence" value="ECO:0007669"/>
    <property type="project" value="TreeGrafter"/>
</dbReference>
<evidence type="ECO:0000313" key="2">
    <source>
        <dbReference type="Proteomes" id="UP001497525"/>
    </source>
</evidence>
<dbReference type="AlphaFoldDB" id="A0AAV2U187"/>
<reference evidence="1" key="1">
    <citation type="submission" date="2024-06" db="EMBL/GenBank/DDBJ databases">
        <authorList>
            <person name="Liu X."/>
            <person name="Lenzi L."/>
            <person name="Haldenby T S."/>
            <person name="Uol C."/>
        </authorList>
    </citation>
    <scope>NUCLEOTIDE SEQUENCE</scope>
</reference>
<evidence type="ECO:0000313" key="1">
    <source>
        <dbReference type="EMBL" id="CAL5141165.1"/>
    </source>
</evidence>
<dbReference type="PANTHER" id="PTHR31296:SF1">
    <property type="entry name" value="MITOCHONDRIAL PROTEIN C2ORF69"/>
    <property type="match status" value="1"/>
</dbReference>
<dbReference type="EMBL" id="CAXLJL010000822">
    <property type="protein sequence ID" value="CAL5141165.1"/>
    <property type="molecule type" value="Genomic_DNA"/>
</dbReference>
<dbReference type="Pfam" id="PF10561">
    <property type="entry name" value="C2orf69"/>
    <property type="match status" value="2"/>
</dbReference>